<proteinExistence type="predicted"/>
<gene>
    <name evidence="1" type="ORF">PIB30_009799</name>
</gene>
<organism evidence="1 2">
    <name type="scientific">Stylosanthes scabra</name>
    <dbReference type="NCBI Taxonomy" id="79078"/>
    <lineage>
        <taxon>Eukaryota</taxon>
        <taxon>Viridiplantae</taxon>
        <taxon>Streptophyta</taxon>
        <taxon>Embryophyta</taxon>
        <taxon>Tracheophyta</taxon>
        <taxon>Spermatophyta</taxon>
        <taxon>Magnoliopsida</taxon>
        <taxon>eudicotyledons</taxon>
        <taxon>Gunneridae</taxon>
        <taxon>Pentapetalae</taxon>
        <taxon>rosids</taxon>
        <taxon>fabids</taxon>
        <taxon>Fabales</taxon>
        <taxon>Fabaceae</taxon>
        <taxon>Papilionoideae</taxon>
        <taxon>50 kb inversion clade</taxon>
        <taxon>dalbergioids sensu lato</taxon>
        <taxon>Dalbergieae</taxon>
        <taxon>Pterocarpus clade</taxon>
        <taxon>Stylosanthes</taxon>
    </lineage>
</organism>
<dbReference type="Proteomes" id="UP001341840">
    <property type="component" value="Unassembled WGS sequence"/>
</dbReference>
<reference evidence="1 2" key="1">
    <citation type="journal article" date="2023" name="Plants (Basel)">
        <title>Bridging the Gap: Combining Genomics and Transcriptomics Approaches to Understand Stylosanthes scabra, an Orphan Legume from the Brazilian Caatinga.</title>
        <authorList>
            <person name="Ferreira-Neto J.R.C."/>
            <person name="da Silva M.D."/>
            <person name="Binneck E."/>
            <person name="de Melo N.F."/>
            <person name="da Silva R.H."/>
            <person name="de Melo A.L.T.M."/>
            <person name="Pandolfi V."/>
            <person name="Bustamante F.O."/>
            <person name="Brasileiro-Vidal A.C."/>
            <person name="Benko-Iseppon A.M."/>
        </authorList>
    </citation>
    <scope>NUCLEOTIDE SEQUENCE [LARGE SCALE GENOMIC DNA]</scope>
    <source>
        <tissue evidence="1">Leaves</tissue>
    </source>
</reference>
<evidence type="ECO:0000313" key="1">
    <source>
        <dbReference type="EMBL" id="MED6204524.1"/>
    </source>
</evidence>
<evidence type="ECO:0000313" key="2">
    <source>
        <dbReference type="Proteomes" id="UP001341840"/>
    </source>
</evidence>
<dbReference type="EMBL" id="JASCZI010241678">
    <property type="protein sequence ID" value="MED6204524.1"/>
    <property type="molecule type" value="Genomic_DNA"/>
</dbReference>
<comment type="caution">
    <text evidence="1">The sequence shown here is derived from an EMBL/GenBank/DDBJ whole genome shotgun (WGS) entry which is preliminary data.</text>
</comment>
<name>A0ABU6Y5I3_9FABA</name>
<keyword evidence="2" id="KW-1185">Reference proteome</keyword>
<accession>A0ABU6Y5I3</accession>
<protein>
    <submittedName>
        <fullName evidence="1">Uncharacterized protein</fullName>
    </submittedName>
</protein>
<sequence>MGAMRLAQDIKLHITSIMIQLISTRPCCNIVRPGLCFESCLCLRKSKYLFGGAYMKNYQCCGIFTIESQQSIPPAKDVAKTLNLLLIAYFIVLKLKKFGQIVPCQSFPWFPWFPPSLSFWQVWRLKMEVFQSQHLGSRKLELFAILAWNTKGAQDPVRPEDPAMARLNRGCFGPASLWPG</sequence>